<feature type="region of interest" description="Disordered" evidence="6">
    <location>
        <begin position="1"/>
        <end position="21"/>
    </location>
</feature>
<feature type="transmembrane region" description="Helical" evidence="7">
    <location>
        <begin position="52"/>
        <end position="77"/>
    </location>
</feature>
<sequence length="507" mass="55521">NMASISDEEKGAVPSPTLEESLAEQSGESNLVAWTLPYDAENPLQWSYRKRWAITGAMGGMTVVVSFASSVFSSATVATAEEFHVSTEVTTLGTSLYILVRLQGNHCGTRLTFEGLWLRTSALGTCVRISWTMDALLWCIYRVLYFSSPSGRCAKPGDNHALPILGGIFGAGPLAVTAGVLSDMWGPIDRGAGIALFGLATFMGPGLGPVIGGFVTQTSLGWRWTAWITLIWGASFALIGLLIIPETYAPVILSKRASKLRHETKNWAIHAPFDEKELHFKAILNTYLLLPLTMLFQETILFLVSLYLSLVYCVLYLSLEAFPISFQEGRKWEQGIGSLPFLSLTIGFIIGGAIIVIQNYNGYAKIIQAQGQAPPEARLPPMMIGAVVFPIGLFWFGWTSYPSITWVPQVLSGVPIGIGCMLIFMQGLNYIVDAYRIRANSAVAASTFMRATMAAGFPMFAVPMFHKLTVQWAMSLLGFLAVALVPVPFAFYYYGKKIRRSSRYCAD</sequence>
<keyword evidence="3 7" id="KW-0812">Transmembrane</keyword>
<feature type="transmembrane region" description="Helical" evidence="7">
    <location>
        <begin position="194"/>
        <end position="215"/>
    </location>
</feature>
<feature type="transmembrane region" description="Helical" evidence="7">
    <location>
        <begin position="472"/>
        <end position="494"/>
    </location>
</feature>
<evidence type="ECO:0000256" key="7">
    <source>
        <dbReference type="SAM" id="Phobius"/>
    </source>
</evidence>
<reference evidence="8" key="1">
    <citation type="submission" date="2019-07" db="EMBL/GenBank/DDBJ databases">
        <title>Hyphodiscus hymeniophilus genome sequencing and assembly.</title>
        <authorList>
            <person name="Kramer G."/>
            <person name="Nodwell J."/>
        </authorList>
    </citation>
    <scope>NUCLEOTIDE SEQUENCE</scope>
    <source>
        <strain evidence="8">ATCC 34498</strain>
    </source>
</reference>
<keyword evidence="9" id="KW-1185">Reference proteome</keyword>
<feature type="transmembrane region" description="Helical" evidence="7">
    <location>
        <begin position="410"/>
        <end position="431"/>
    </location>
</feature>
<proteinExistence type="inferred from homology"/>
<dbReference type="GO" id="GO:0005886">
    <property type="term" value="C:plasma membrane"/>
    <property type="evidence" value="ECO:0007669"/>
    <property type="project" value="TreeGrafter"/>
</dbReference>
<dbReference type="InterPro" id="IPR011701">
    <property type="entry name" value="MFS"/>
</dbReference>
<dbReference type="Proteomes" id="UP000785200">
    <property type="component" value="Unassembled WGS sequence"/>
</dbReference>
<comment type="similarity">
    <text evidence="2">Belongs to the major facilitator superfamily.</text>
</comment>
<evidence type="ECO:0000313" key="8">
    <source>
        <dbReference type="EMBL" id="KAG0652924.1"/>
    </source>
</evidence>
<feature type="transmembrane region" description="Helical" evidence="7">
    <location>
        <begin position="164"/>
        <end position="182"/>
    </location>
</feature>
<dbReference type="OrthoDB" id="446368at2759"/>
<evidence type="ECO:0000256" key="5">
    <source>
        <dbReference type="ARBA" id="ARBA00023136"/>
    </source>
</evidence>
<keyword evidence="4 7" id="KW-1133">Transmembrane helix</keyword>
<dbReference type="InterPro" id="IPR036259">
    <property type="entry name" value="MFS_trans_sf"/>
</dbReference>
<evidence type="ECO:0000256" key="2">
    <source>
        <dbReference type="ARBA" id="ARBA00008335"/>
    </source>
</evidence>
<organism evidence="8 9">
    <name type="scientific">Hyphodiscus hymeniophilus</name>
    <dbReference type="NCBI Taxonomy" id="353542"/>
    <lineage>
        <taxon>Eukaryota</taxon>
        <taxon>Fungi</taxon>
        <taxon>Dikarya</taxon>
        <taxon>Ascomycota</taxon>
        <taxon>Pezizomycotina</taxon>
        <taxon>Leotiomycetes</taxon>
        <taxon>Helotiales</taxon>
        <taxon>Hyphodiscaceae</taxon>
        <taxon>Hyphodiscus</taxon>
    </lineage>
</organism>
<comment type="subcellular location">
    <subcellularLocation>
        <location evidence="1">Membrane</location>
        <topology evidence="1">Multi-pass membrane protein</topology>
    </subcellularLocation>
</comment>
<feature type="transmembrane region" description="Helical" evidence="7">
    <location>
        <begin position="300"/>
        <end position="319"/>
    </location>
</feature>
<comment type="caution">
    <text evidence="8">The sequence shown here is derived from an EMBL/GenBank/DDBJ whole genome shotgun (WGS) entry which is preliminary data.</text>
</comment>
<dbReference type="GO" id="GO:0022857">
    <property type="term" value="F:transmembrane transporter activity"/>
    <property type="evidence" value="ECO:0007669"/>
    <property type="project" value="InterPro"/>
</dbReference>
<evidence type="ECO:0000313" key="9">
    <source>
        <dbReference type="Proteomes" id="UP000785200"/>
    </source>
</evidence>
<dbReference type="PANTHER" id="PTHR23502:SF47">
    <property type="entry name" value="MAJOR FACILITATOR SUPERFAMILY (MFS) PROFILE DOMAIN-CONTAINING PROTEIN-RELATED"/>
    <property type="match status" value="1"/>
</dbReference>
<evidence type="ECO:0000256" key="6">
    <source>
        <dbReference type="SAM" id="MobiDB-lite"/>
    </source>
</evidence>
<feature type="non-terminal residue" evidence="8">
    <location>
        <position position="1"/>
    </location>
</feature>
<gene>
    <name evidence="8" type="ORF">D0Z07_0454</name>
</gene>
<dbReference type="FunFam" id="1.20.1250.20:FF:000082">
    <property type="entry name" value="MFS multidrug transporter, putative"/>
    <property type="match status" value="1"/>
</dbReference>
<feature type="transmembrane region" description="Helical" evidence="7">
    <location>
        <begin position="227"/>
        <end position="253"/>
    </location>
</feature>
<dbReference type="EMBL" id="VNKQ01000002">
    <property type="protein sequence ID" value="KAG0652924.1"/>
    <property type="molecule type" value="Genomic_DNA"/>
</dbReference>
<keyword evidence="5 7" id="KW-0472">Membrane</keyword>
<dbReference type="SUPFAM" id="SSF103473">
    <property type="entry name" value="MFS general substrate transporter"/>
    <property type="match status" value="1"/>
</dbReference>
<dbReference type="PANTHER" id="PTHR23502">
    <property type="entry name" value="MAJOR FACILITATOR SUPERFAMILY"/>
    <property type="match status" value="1"/>
</dbReference>
<accession>A0A9P6VSU0</accession>
<dbReference type="Pfam" id="PF07690">
    <property type="entry name" value="MFS_1"/>
    <property type="match status" value="1"/>
</dbReference>
<feature type="transmembrane region" description="Helical" evidence="7">
    <location>
        <begin position="379"/>
        <end position="398"/>
    </location>
</feature>
<feature type="transmembrane region" description="Helical" evidence="7">
    <location>
        <begin position="339"/>
        <end position="358"/>
    </location>
</feature>
<dbReference type="AlphaFoldDB" id="A0A9P6VSU0"/>
<evidence type="ECO:0000256" key="3">
    <source>
        <dbReference type="ARBA" id="ARBA00022692"/>
    </source>
</evidence>
<protein>
    <submittedName>
        <fullName evidence="8">Citrinin biosynthesis cluster MFS transporter mrr1</fullName>
    </submittedName>
</protein>
<dbReference type="Gene3D" id="1.20.1250.20">
    <property type="entry name" value="MFS general substrate transporter like domains"/>
    <property type="match status" value="1"/>
</dbReference>
<evidence type="ECO:0000256" key="1">
    <source>
        <dbReference type="ARBA" id="ARBA00004141"/>
    </source>
</evidence>
<evidence type="ECO:0000256" key="4">
    <source>
        <dbReference type="ARBA" id="ARBA00022989"/>
    </source>
</evidence>
<name>A0A9P6VSU0_9HELO</name>
<feature type="transmembrane region" description="Helical" evidence="7">
    <location>
        <begin position="443"/>
        <end position="466"/>
    </location>
</feature>